<accession>A0ABD2J1M3</accession>
<dbReference type="EMBL" id="JBICBT010001110">
    <property type="protein sequence ID" value="KAL3082388.1"/>
    <property type="molecule type" value="Genomic_DNA"/>
</dbReference>
<feature type="signal peptide" evidence="3">
    <location>
        <begin position="1"/>
        <end position="16"/>
    </location>
</feature>
<keyword evidence="3" id="KW-0732">Signal</keyword>
<feature type="region of interest" description="Disordered" evidence="2">
    <location>
        <begin position="232"/>
        <end position="254"/>
    </location>
</feature>
<proteinExistence type="inferred from homology"/>
<dbReference type="InterPro" id="IPR000668">
    <property type="entry name" value="Peptidase_C1A_C"/>
</dbReference>
<sequence>MLLFLVALTLIRIVASRFVVDYDQLTAEQKERLKLSLNKIKVDYDQLTAEQKQNLMRSFKRIEEWNKTPGITYTLGINQFSLMDDAQIQSLFRRTRDDIGLPKLPHRCGGDCYQIKPKPLKEDENELALVGKVDAVTFRQIDERKGEPERQAKCSPISRQNSHSLFPNYYAMAEKTNAEQNGSPFYTEHSHSAIIENSKWTYREMRFLLLIGALGRKNICLKVEKWKNDGSHRALPNQANRMGGKGQRLSPRRLRDEPEMEFHSLVDPISYKPSNSAPAFGDVVCEDYRFDIRTKWPQCSEIINEVQDQSKCNCCYAVAAASVLSDRFCIAMAKRGWPVPTARLGTSFFSAADLMQCAREGRTDACRGGFSHNVWRFVHDVGVVSGHHFNQGGCKPFPFPPMSFWRRLPFVYRAIDWHTLSRDVGWEQVIKDEILNNGSIPVDFIVYNKFVHYDGGILLHKREDGVQRGAHVVRLIGYGRVNCTDGRRVKYWLAVNSWNDNWGENGGFLRIKRGENVFGIESRDISFGRVELP</sequence>
<dbReference type="AlphaFoldDB" id="A0ABD2J1M3"/>
<evidence type="ECO:0000313" key="6">
    <source>
        <dbReference type="Proteomes" id="UP001620626"/>
    </source>
</evidence>
<dbReference type="InterPro" id="IPR038765">
    <property type="entry name" value="Papain-like_cys_pep_sf"/>
</dbReference>
<comment type="caution">
    <text evidence="5">The sequence shown here is derived from an EMBL/GenBank/DDBJ whole genome shotgun (WGS) entry which is preliminary data.</text>
</comment>
<protein>
    <recommendedName>
        <fullName evidence="4">Peptidase C1A papain C-terminal domain-containing protein</fullName>
    </recommendedName>
</protein>
<name>A0ABD2J1M3_9BILA</name>
<dbReference type="PANTHER" id="PTHR12411">
    <property type="entry name" value="CYSTEINE PROTEASE FAMILY C1-RELATED"/>
    <property type="match status" value="1"/>
</dbReference>
<feature type="domain" description="Peptidase C1A papain C-terminal" evidence="4">
    <location>
        <begin position="286"/>
        <end position="529"/>
    </location>
</feature>
<evidence type="ECO:0000259" key="4">
    <source>
        <dbReference type="SMART" id="SM00645"/>
    </source>
</evidence>
<dbReference type="InterPro" id="IPR013128">
    <property type="entry name" value="Peptidase_C1A"/>
</dbReference>
<dbReference type="SUPFAM" id="SSF54001">
    <property type="entry name" value="Cysteine proteinases"/>
    <property type="match status" value="1"/>
</dbReference>
<evidence type="ECO:0000313" key="5">
    <source>
        <dbReference type="EMBL" id="KAL3082388.1"/>
    </source>
</evidence>
<dbReference type="Proteomes" id="UP001620626">
    <property type="component" value="Unassembled WGS sequence"/>
</dbReference>
<dbReference type="SMART" id="SM00645">
    <property type="entry name" value="Pept_C1"/>
    <property type="match status" value="1"/>
</dbReference>
<evidence type="ECO:0000256" key="1">
    <source>
        <dbReference type="ARBA" id="ARBA00008455"/>
    </source>
</evidence>
<organism evidence="5 6">
    <name type="scientific">Heterodera trifolii</name>
    <dbReference type="NCBI Taxonomy" id="157864"/>
    <lineage>
        <taxon>Eukaryota</taxon>
        <taxon>Metazoa</taxon>
        <taxon>Ecdysozoa</taxon>
        <taxon>Nematoda</taxon>
        <taxon>Chromadorea</taxon>
        <taxon>Rhabditida</taxon>
        <taxon>Tylenchina</taxon>
        <taxon>Tylenchomorpha</taxon>
        <taxon>Tylenchoidea</taxon>
        <taxon>Heteroderidae</taxon>
        <taxon>Heteroderinae</taxon>
        <taxon>Heterodera</taxon>
    </lineage>
</organism>
<gene>
    <name evidence="5" type="ORF">niasHT_038454</name>
</gene>
<comment type="similarity">
    <text evidence="1">Belongs to the peptidase C1 family.</text>
</comment>
<dbReference type="Gene3D" id="3.90.70.10">
    <property type="entry name" value="Cysteine proteinases"/>
    <property type="match status" value="1"/>
</dbReference>
<feature type="chain" id="PRO_5044839731" description="Peptidase C1A papain C-terminal domain-containing protein" evidence="3">
    <location>
        <begin position="17"/>
        <end position="533"/>
    </location>
</feature>
<evidence type="ECO:0000256" key="3">
    <source>
        <dbReference type="SAM" id="SignalP"/>
    </source>
</evidence>
<evidence type="ECO:0000256" key="2">
    <source>
        <dbReference type="SAM" id="MobiDB-lite"/>
    </source>
</evidence>
<keyword evidence="6" id="KW-1185">Reference proteome</keyword>
<dbReference type="Pfam" id="PF00112">
    <property type="entry name" value="Peptidase_C1"/>
    <property type="match status" value="1"/>
</dbReference>
<reference evidence="5 6" key="1">
    <citation type="submission" date="2024-10" db="EMBL/GenBank/DDBJ databases">
        <authorList>
            <person name="Kim D."/>
        </authorList>
    </citation>
    <scope>NUCLEOTIDE SEQUENCE [LARGE SCALE GENOMIC DNA]</scope>
    <source>
        <strain evidence="5">BH-2024</strain>
    </source>
</reference>